<evidence type="ECO:0000313" key="7">
    <source>
        <dbReference type="Proteomes" id="UP000476176"/>
    </source>
</evidence>
<feature type="chain" id="PRO_5036165909" evidence="1">
    <location>
        <begin position="20"/>
        <end position="52"/>
    </location>
</feature>
<dbReference type="Proteomes" id="UP000440732">
    <property type="component" value="Unassembled WGS sequence"/>
</dbReference>
<accession>A0A6A3QVT4</accession>
<dbReference type="EMBL" id="QXGA01003391">
    <property type="protein sequence ID" value="KAE9083835.1"/>
    <property type="molecule type" value="Genomic_DNA"/>
</dbReference>
<feature type="signal peptide" evidence="1">
    <location>
        <begin position="1"/>
        <end position="19"/>
    </location>
</feature>
<evidence type="ECO:0000313" key="3">
    <source>
        <dbReference type="EMBL" id="KAE9171511.1"/>
    </source>
</evidence>
<evidence type="ECO:0000313" key="5">
    <source>
        <dbReference type="Proteomes" id="UP000433483"/>
    </source>
</evidence>
<evidence type="ECO:0000313" key="2">
    <source>
        <dbReference type="EMBL" id="KAE9083835.1"/>
    </source>
</evidence>
<sequence>MVPGMIVVLHHILAVTMHGNHPMVGGIADPSTRLATLISNSMVVRTQVNLDR</sequence>
<keyword evidence="5" id="KW-1185">Reference proteome</keyword>
<reference evidence="5 6" key="1">
    <citation type="submission" date="2018-08" db="EMBL/GenBank/DDBJ databases">
        <title>Genomic investigation of the strawberry pathogen Phytophthora fragariae indicates pathogenicity is determined by transcriptional variation in three key races.</title>
        <authorList>
            <person name="Adams T.M."/>
            <person name="Armitage A.D."/>
            <person name="Sobczyk M.K."/>
            <person name="Bates H.J."/>
            <person name="Dunwell J.M."/>
            <person name="Nellist C.F."/>
            <person name="Harrison R.J."/>
        </authorList>
    </citation>
    <scope>NUCLEOTIDE SEQUENCE [LARGE SCALE GENOMIC DNA]</scope>
    <source>
        <strain evidence="4 7">BC-23</strain>
        <strain evidence="3 5">NOV-27</strain>
        <strain evidence="2 6">NOV-5</strain>
    </source>
</reference>
<keyword evidence="1" id="KW-0732">Signal</keyword>
<dbReference type="Proteomes" id="UP000433483">
    <property type="component" value="Unassembled WGS sequence"/>
</dbReference>
<comment type="caution">
    <text evidence="2">The sequence shown here is derived from an EMBL/GenBank/DDBJ whole genome shotgun (WGS) entry which is preliminary data.</text>
</comment>
<dbReference type="OrthoDB" id="137786at2759"/>
<protein>
    <submittedName>
        <fullName evidence="2">Uncharacterized protein</fullName>
    </submittedName>
</protein>
<dbReference type="AlphaFoldDB" id="A0A6A3QVT4"/>
<dbReference type="EMBL" id="QXGB01003307">
    <property type="protein sequence ID" value="KAE9171511.1"/>
    <property type="molecule type" value="Genomic_DNA"/>
</dbReference>
<evidence type="ECO:0000256" key="1">
    <source>
        <dbReference type="SAM" id="SignalP"/>
    </source>
</evidence>
<dbReference type="Proteomes" id="UP000476176">
    <property type="component" value="Unassembled WGS sequence"/>
</dbReference>
<name>A0A6A3QVT4_9STRA</name>
<dbReference type="EMBL" id="QXGC01003342">
    <property type="protein sequence ID" value="KAE9176498.1"/>
    <property type="molecule type" value="Genomic_DNA"/>
</dbReference>
<proteinExistence type="predicted"/>
<organism evidence="2 6">
    <name type="scientific">Phytophthora fragariae</name>
    <dbReference type="NCBI Taxonomy" id="53985"/>
    <lineage>
        <taxon>Eukaryota</taxon>
        <taxon>Sar</taxon>
        <taxon>Stramenopiles</taxon>
        <taxon>Oomycota</taxon>
        <taxon>Peronosporomycetes</taxon>
        <taxon>Peronosporales</taxon>
        <taxon>Peronosporaceae</taxon>
        <taxon>Phytophthora</taxon>
    </lineage>
</organism>
<evidence type="ECO:0000313" key="4">
    <source>
        <dbReference type="EMBL" id="KAE9176498.1"/>
    </source>
</evidence>
<evidence type="ECO:0000313" key="6">
    <source>
        <dbReference type="Proteomes" id="UP000440732"/>
    </source>
</evidence>
<gene>
    <name evidence="4" type="ORF">PF004_g26067</name>
    <name evidence="3" type="ORF">PF005_g27116</name>
    <name evidence="2" type="ORF">PF006_g26604</name>
</gene>